<keyword evidence="14" id="KW-0460">Magnesium</keyword>
<feature type="binding site" evidence="18">
    <location>
        <begin position="66"/>
        <end position="69"/>
    </location>
    <ligand>
        <name>substrate</name>
    </ligand>
</feature>
<evidence type="ECO:0000256" key="18">
    <source>
        <dbReference type="PIRSR" id="PIRSR000724-1"/>
    </source>
</evidence>
<evidence type="ECO:0000256" key="20">
    <source>
        <dbReference type="RuleBase" id="RU000532"/>
    </source>
</evidence>
<evidence type="ECO:0000256" key="14">
    <source>
        <dbReference type="ARBA" id="ARBA00022842"/>
    </source>
</evidence>
<dbReference type="GO" id="GO:0005739">
    <property type="term" value="C:mitochondrion"/>
    <property type="evidence" value="ECO:0007669"/>
    <property type="project" value="UniProtKB-SubCell"/>
</dbReference>
<dbReference type="PRINTS" id="PR00477">
    <property type="entry name" value="PHGLYCKINASE"/>
</dbReference>
<comment type="subunit">
    <text evidence="6 21">Monomer.</text>
</comment>
<dbReference type="Gene3D" id="3.40.50.1260">
    <property type="entry name" value="Phosphoglycerate kinase, N-terminal domain"/>
    <property type="match status" value="3"/>
</dbReference>
<evidence type="ECO:0000256" key="5">
    <source>
        <dbReference type="ARBA" id="ARBA00008982"/>
    </source>
</evidence>
<dbReference type="EC" id="2.7.2.3" evidence="7 20"/>
<dbReference type="Pfam" id="PF00162">
    <property type="entry name" value="PGK"/>
    <property type="match status" value="1"/>
</dbReference>
<dbReference type="FunFam" id="3.40.50.1260:FF:000019">
    <property type="entry name" value="Phosphoglycerate kinase 1"/>
    <property type="match status" value="1"/>
</dbReference>
<comment type="catalytic activity">
    <reaction evidence="1 20">
        <text>(2R)-3-phosphoglycerate + ATP = (2R)-3-phospho-glyceroyl phosphate + ADP</text>
        <dbReference type="Rhea" id="RHEA:14801"/>
        <dbReference type="ChEBI" id="CHEBI:30616"/>
        <dbReference type="ChEBI" id="CHEBI:57604"/>
        <dbReference type="ChEBI" id="CHEBI:58272"/>
        <dbReference type="ChEBI" id="CHEBI:456216"/>
        <dbReference type="EC" id="2.7.2.3"/>
    </reaction>
</comment>
<evidence type="ECO:0000256" key="13">
    <source>
        <dbReference type="ARBA" id="ARBA00022840"/>
    </source>
</evidence>
<dbReference type="HOGENOM" id="CLU_025427_0_0_1"/>
<dbReference type="SUPFAM" id="SSF53748">
    <property type="entry name" value="Phosphoglycerate kinase"/>
    <property type="match status" value="1"/>
</dbReference>
<dbReference type="GO" id="GO:0046872">
    <property type="term" value="F:metal ion binding"/>
    <property type="evidence" value="ECO:0007669"/>
    <property type="project" value="UniProtKB-KW"/>
</dbReference>
<dbReference type="GO" id="GO:0005524">
    <property type="term" value="F:ATP binding"/>
    <property type="evidence" value="ECO:0007669"/>
    <property type="project" value="UniProtKB-KW"/>
</dbReference>
<comment type="caution">
    <text evidence="22">The sequence shown here is derived from an EMBL/GenBank/DDBJ whole genome shotgun (WGS) entry which is preliminary data.</text>
</comment>
<evidence type="ECO:0000313" key="22">
    <source>
        <dbReference type="EMBL" id="KGG50983.1"/>
    </source>
</evidence>
<dbReference type="GO" id="GO:0043531">
    <property type="term" value="F:ADP binding"/>
    <property type="evidence" value="ECO:0007669"/>
    <property type="project" value="TreeGrafter"/>
</dbReference>
<evidence type="ECO:0000313" key="23">
    <source>
        <dbReference type="Proteomes" id="UP000029725"/>
    </source>
</evidence>
<dbReference type="InterPro" id="IPR036043">
    <property type="entry name" value="Phosphoglycerate_kinase_sf"/>
</dbReference>
<dbReference type="CDD" id="cd00318">
    <property type="entry name" value="Phosphoglycerate_kinase"/>
    <property type="match status" value="1"/>
</dbReference>
<dbReference type="OrthoDB" id="275353at2759"/>
<comment type="pathway">
    <text evidence="4">Carbohydrate degradation; glycolysis; pyruvate from D-glyceraldehyde 3-phosphate: step 2/5.</text>
</comment>
<keyword evidence="8" id="KW-0963">Cytoplasm</keyword>
<dbReference type="VEuPathDB" id="MicrosporidiaDB:DI09_49p130"/>
<sequence>MSSTTLNKLSIENVDFQNKRVLMRVDFNVPLDSNLNITNDQRIKAALPSINYILEHGAKALILMSHLGRPDGQVVAKHSLKPVGERLGQLLGRPVSFLNDCIGADVEAACSSASNGQVILLENLRFHLAEEGKVSKKDGTKLVATPEQIEAFRTSLSKLGDVYINDAFGTAHRPHSSMVGVDMDVRASGFLMSKELRLFAQALENPAHPFLSILGGAKVSDKILLIESLLDKVDEMIIGGGMAYTFKKIVDGMQIGNSLFDSHGATIVRSLVEKAAAKNVKLHFPIDFVIGDKFSADSNIRIVTEEEGIPDGWEGFDIGPKSRELFSEVILRSRCVLWNGPLGVFELEPFANGTKAALKAVVEATEKYGCISIAGGGDTATAVEKWGCSESLSHVSTGGGASLELLEGKVLPGVAALSSPLSG</sequence>
<evidence type="ECO:0000256" key="10">
    <source>
        <dbReference type="ARBA" id="ARBA00022723"/>
    </source>
</evidence>
<evidence type="ECO:0000256" key="15">
    <source>
        <dbReference type="ARBA" id="ARBA00023128"/>
    </source>
</evidence>
<dbReference type="InterPro" id="IPR015911">
    <property type="entry name" value="Phosphoglycerate_kinase_CS"/>
</dbReference>
<keyword evidence="10" id="KW-0479">Metal-binding</keyword>
<evidence type="ECO:0000256" key="7">
    <source>
        <dbReference type="ARBA" id="ARBA00013061"/>
    </source>
</evidence>
<keyword evidence="9 20" id="KW-0808">Transferase</keyword>
<dbReference type="AlphaFoldDB" id="A0A098VPN3"/>
<feature type="binding site" evidence="18">
    <location>
        <position position="173"/>
    </location>
    <ligand>
        <name>(2R)-3-phosphoglycerate</name>
        <dbReference type="ChEBI" id="CHEBI:58272"/>
    </ligand>
</feature>
<evidence type="ECO:0000256" key="11">
    <source>
        <dbReference type="ARBA" id="ARBA00022741"/>
    </source>
</evidence>
<keyword evidence="15" id="KW-0496">Mitochondrion</keyword>
<feature type="binding site" evidence="19">
    <location>
        <begin position="376"/>
        <end position="379"/>
    </location>
    <ligand>
        <name>ATP</name>
        <dbReference type="ChEBI" id="CHEBI:30616"/>
    </ligand>
</feature>
<dbReference type="PIRSF" id="PIRSF000724">
    <property type="entry name" value="Pgk"/>
    <property type="match status" value="1"/>
</dbReference>
<evidence type="ECO:0000256" key="4">
    <source>
        <dbReference type="ARBA" id="ARBA00004838"/>
    </source>
</evidence>
<evidence type="ECO:0000256" key="21">
    <source>
        <dbReference type="RuleBase" id="RU000696"/>
    </source>
</evidence>
<feature type="binding site" evidence="18">
    <location>
        <position position="125"/>
    </location>
    <ligand>
        <name>(2R)-3-phosphoglycerate</name>
        <dbReference type="ChEBI" id="CHEBI:58272"/>
    </ligand>
</feature>
<evidence type="ECO:0000256" key="8">
    <source>
        <dbReference type="ARBA" id="ARBA00022490"/>
    </source>
</evidence>
<evidence type="ECO:0000256" key="3">
    <source>
        <dbReference type="ARBA" id="ARBA00004173"/>
    </source>
</evidence>
<dbReference type="InterPro" id="IPR001576">
    <property type="entry name" value="Phosphoglycerate_kinase"/>
</dbReference>
<dbReference type="EMBL" id="JMKJ01000443">
    <property type="protein sequence ID" value="KGG50983.1"/>
    <property type="molecule type" value="Genomic_DNA"/>
</dbReference>
<keyword evidence="11" id="KW-0547">Nucleotide-binding</keyword>
<feature type="binding site" evidence="19">
    <location>
        <position position="222"/>
    </location>
    <ligand>
        <name>ATP</name>
        <dbReference type="ChEBI" id="CHEBI:30616"/>
    </ligand>
</feature>
<feature type="binding site" evidence="19">
    <location>
        <position position="346"/>
    </location>
    <ligand>
        <name>ATP</name>
        <dbReference type="ChEBI" id="CHEBI:30616"/>
    </ligand>
</feature>
<dbReference type="PROSITE" id="PS00111">
    <property type="entry name" value="PGLYCERATE_KINASE"/>
    <property type="match status" value="1"/>
</dbReference>
<evidence type="ECO:0000256" key="12">
    <source>
        <dbReference type="ARBA" id="ARBA00022777"/>
    </source>
</evidence>
<keyword evidence="13 19" id="KW-0067">ATP-binding</keyword>
<reference evidence="22 23" key="1">
    <citation type="submission" date="2014-04" db="EMBL/GenBank/DDBJ databases">
        <title>A new species of microsporidia sheds light on the evolution of extreme parasitism.</title>
        <authorList>
            <person name="Haag K.L."/>
            <person name="James T.Y."/>
            <person name="Larsson R."/>
            <person name="Schaer T.M."/>
            <person name="Refardt D."/>
            <person name="Pombert J.-F."/>
            <person name="Ebert D."/>
        </authorList>
    </citation>
    <scope>NUCLEOTIDE SEQUENCE [LARGE SCALE GENOMIC DNA]</scope>
    <source>
        <strain evidence="22 23">UGP3</strain>
        <tissue evidence="22">Spores</tissue>
    </source>
</reference>
<evidence type="ECO:0000256" key="19">
    <source>
        <dbReference type="PIRSR" id="PIRSR000724-2"/>
    </source>
</evidence>
<evidence type="ECO:0000256" key="6">
    <source>
        <dbReference type="ARBA" id="ARBA00011245"/>
    </source>
</evidence>
<gene>
    <name evidence="22" type="ORF">DI09_49p130</name>
</gene>
<dbReference type="GO" id="GO:0005829">
    <property type="term" value="C:cytosol"/>
    <property type="evidence" value="ECO:0007669"/>
    <property type="project" value="TreeGrafter"/>
</dbReference>
<proteinExistence type="inferred from homology"/>
<evidence type="ECO:0000256" key="16">
    <source>
        <dbReference type="ARBA" id="ARBA00023152"/>
    </source>
</evidence>
<comment type="cofactor">
    <cofactor evidence="2">
        <name>Mg(2+)</name>
        <dbReference type="ChEBI" id="CHEBI:18420"/>
    </cofactor>
</comment>
<protein>
    <recommendedName>
        <fullName evidence="7 20">Phosphoglycerate kinase</fullName>
        <ecNumber evidence="7 20">2.7.2.3</ecNumber>
    </recommendedName>
</protein>
<dbReference type="Proteomes" id="UP000029725">
    <property type="component" value="Unassembled WGS sequence"/>
</dbReference>
<comment type="function">
    <text evidence="17">Catalyzes one of the two ATP producing reactions in the glycolytic pathway via the reversible conversion of 1,3-diphosphoglycerate to 3-phosphoglycerate. Both L- and D- forms of purine and pyrimidine nucleotides can be used as substrates, but the activity is much lower on pyrimidines. Negatively regulates the biosynthesis of acetyl-CoA from pyruvate in the mitochondrion.</text>
</comment>
<dbReference type="FunFam" id="3.40.50.1260:FF:000003">
    <property type="entry name" value="Phosphoglycerate kinase"/>
    <property type="match status" value="1"/>
</dbReference>
<evidence type="ECO:0000256" key="1">
    <source>
        <dbReference type="ARBA" id="ARBA00000642"/>
    </source>
</evidence>
<dbReference type="GO" id="GO:0004618">
    <property type="term" value="F:phosphoglycerate kinase activity"/>
    <property type="evidence" value="ECO:0007669"/>
    <property type="project" value="UniProtKB-EC"/>
</dbReference>
<dbReference type="InterPro" id="IPR015824">
    <property type="entry name" value="Phosphoglycerate_kinase_N"/>
</dbReference>
<comment type="similarity">
    <text evidence="5 20">Belongs to the phosphoglycerate kinase family.</text>
</comment>
<keyword evidence="16" id="KW-0324">Glycolysis</keyword>
<comment type="subcellular location">
    <subcellularLocation>
        <location evidence="3">Mitochondrion</location>
    </subcellularLocation>
</comment>
<dbReference type="RefSeq" id="XP_013237410.1">
    <property type="nucleotide sequence ID" value="XM_013381956.1"/>
</dbReference>
<name>A0A098VPN3_9MICR</name>
<feature type="binding site" evidence="18">
    <location>
        <position position="42"/>
    </location>
    <ligand>
        <name>(2R)-3-phosphoglycerate</name>
        <dbReference type="ChEBI" id="CHEBI:58272"/>
    </ligand>
</feature>
<dbReference type="GeneID" id="25260126"/>
<evidence type="ECO:0000256" key="17">
    <source>
        <dbReference type="ARBA" id="ARBA00049965"/>
    </source>
</evidence>
<accession>A0A098VPN3</accession>
<evidence type="ECO:0000256" key="9">
    <source>
        <dbReference type="ARBA" id="ARBA00022679"/>
    </source>
</evidence>
<keyword evidence="23" id="KW-1185">Reference proteome</keyword>
<keyword evidence="12 20" id="KW-0418">Kinase</keyword>
<evidence type="ECO:0000256" key="2">
    <source>
        <dbReference type="ARBA" id="ARBA00001946"/>
    </source>
</evidence>
<dbReference type="HAMAP" id="MF_00145">
    <property type="entry name" value="Phosphoglyc_kinase"/>
    <property type="match status" value="1"/>
</dbReference>
<dbReference type="GO" id="GO:0006096">
    <property type="term" value="P:glycolytic process"/>
    <property type="evidence" value="ECO:0007669"/>
    <property type="project" value="UniProtKB-KW"/>
</dbReference>
<dbReference type="PANTHER" id="PTHR11406:SF0">
    <property type="entry name" value="PHOSPHOGLYCERATE KINASE"/>
    <property type="match status" value="1"/>
</dbReference>
<feature type="binding site" evidence="18">
    <location>
        <begin position="26"/>
        <end position="28"/>
    </location>
    <ligand>
        <name>substrate</name>
    </ligand>
</feature>
<organism evidence="22 23">
    <name type="scientific">Mitosporidium daphniae</name>
    <dbReference type="NCBI Taxonomy" id="1485682"/>
    <lineage>
        <taxon>Eukaryota</taxon>
        <taxon>Fungi</taxon>
        <taxon>Fungi incertae sedis</taxon>
        <taxon>Microsporidia</taxon>
        <taxon>Mitosporidium</taxon>
    </lineage>
</organism>
<dbReference type="GO" id="GO:0006094">
    <property type="term" value="P:gluconeogenesis"/>
    <property type="evidence" value="ECO:0007669"/>
    <property type="project" value="TreeGrafter"/>
</dbReference>
<dbReference type="PANTHER" id="PTHR11406">
    <property type="entry name" value="PHOSPHOGLYCERATE KINASE"/>
    <property type="match status" value="1"/>
</dbReference>